<protein>
    <submittedName>
        <fullName evidence="1">Uncharacterized protein</fullName>
    </submittedName>
</protein>
<dbReference type="EMBL" id="JAFIMR010000012">
    <property type="protein sequence ID" value="KAI1871621.1"/>
    <property type="molecule type" value="Genomic_DNA"/>
</dbReference>
<organism evidence="1 2">
    <name type="scientific">Neoarthrinium moseri</name>
    <dbReference type="NCBI Taxonomy" id="1658444"/>
    <lineage>
        <taxon>Eukaryota</taxon>
        <taxon>Fungi</taxon>
        <taxon>Dikarya</taxon>
        <taxon>Ascomycota</taxon>
        <taxon>Pezizomycotina</taxon>
        <taxon>Sordariomycetes</taxon>
        <taxon>Xylariomycetidae</taxon>
        <taxon>Amphisphaeriales</taxon>
        <taxon>Apiosporaceae</taxon>
        <taxon>Neoarthrinium</taxon>
    </lineage>
</organism>
<comment type="caution">
    <text evidence="1">The sequence shown here is derived from an EMBL/GenBank/DDBJ whole genome shotgun (WGS) entry which is preliminary data.</text>
</comment>
<gene>
    <name evidence="1" type="ORF">JX265_005607</name>
</gene>
<accession>A0A9Q0AQX7</accession>
<evidence type="ECO:0000313" key="1">
    <source>
        <dbReference type="EMBL" id="KAI1871621.1"/>
    </source>
</evidence>
<sequence length="889" mass="99796">MTGWVTTTAKSLVDSGSSSEDVCWTVTQWLFAAHQSFGEEQQKAIQVIRVALGVALLRERRQVAGSNTLPDDISLAWSLIHQALTSGDPICTPSRSAQGFLSVALCSLIKDDNIEELWRFHVWLPDGNRGNADFALHSHQPFTESWVLVGEGIDHSYAVKPAVSESAATHATYRLSWNDGVKSGSEYKTHQISSSIVNTGELVTTVPTRSETHRRDSNYTIPSANYHRTEVQPNAVHATIFVFDSSRGFQKDAPVLGPVAGKALTQQRDPAGVTVAELARLVSTLRSWEDSESQGQELAYHVKWEDAFRAFQKALHILDLHQGIHLPPRYRARTLIGLGNVRRRFGRYSEAHEYLVSALQDMDPSMERAELSGELGVVYRHMNKLLEAKQHFEEQYTIACEFNEIRTMCRAIGNLGMVNYQLSQLGGGKDVLNIATRQLILRVQLARGIKSSTALEPDVAGTGEQNVRSAITWESIGLARLSLCYGAKGDIFQAIASSKKGLEITINSGDATVIAMSRFFYGRALLLAGETYRSEAMEQFNQKGTCTPAMALCREPSEEHRGYLQELIDAGPDLDTHDEHGYTALDYAVFSRDPGTESLIAEGLRNSFLLSKIGNADSLVSDMLTEAHVRKGYREILQESLRPALLRTQNLSGFSEVRAAYADSLASDPKKQTMFDQLKFVPYRDFVRAQRLPRSSDGLAYCQSTETSQQNAADFLIFFSYRWINERSDGHNEPTHKTPDDDQHTQYRRMLIALEEFLIKHPHVDSERLGIWMDFACVNQDDPMSGVQSLPLIIVQCDAMISLVDEAYFSRAWCSVEIMFIHTLRKKYGRHLWYEQLAVDTQVVKGLPPKYHLRVGDLETEVVLSEKGLTYDYDRPKIAFLERQIRLLT</sequence>
<evidence type="ECO:0000313" key="2">
    <source>
        <dbReference type="Proteomes" id="UP000829685"/>
    </source>
</evidence>
<name>A0A9Q0AQX7_9PEZI</name>
<reference evidence="1" key="1">
    <citation type="submission" date="2021-03" db="EMBL/GenBank/DDBJ databases">
        <title>Revisited historic fungal species revealed as producer of novel bioactive compounds through whole genome sequencing and comparative genomics.</title>
        <authorList>
            <person name="Vignolle G.A."/>
            <person name="Hochenegger N."/>
            <person name="Mach R.L."/>
            <person name="Mach-Aigner A.R."/>
            <person name="Javad Rahimi M."/>
            <person name="Salim K.A."/>
            <person name="Chan C.M."/>
            <person name="Lim L.B.L."/>
            <person name="Cai F."/>
            <person name="Druzhinina I.S."/>
            <person name="U'Ren J.M."/>
            <person name="Derntl C."/>
        </authorList>
    </citation>
    <scope>NUCLEOTIDE SEQUENCE</scope>
    <source>
        <strain evidence="1">TUCIM 5799</strain>
    </source>
</reference>
<dbReference type="Proteomes" id="UP000829685">
    <property type="component" value="Unassembled WGS sequence"/>
</dbReference>
<dbReference type="SUPFAM" id="SSF48452">
    <property type="entry name" value="TPR-like"/>
    <property type="match status" value="1"/>
</dbReference>
<proteinExistence type="predicted"/>
<keyword evidence="2" id="KW-1185">Reference proteome</keyword>
<dbReference type="Gene3D" id="1.25.40.10">
    <property type="entry name" value="Tetratricopeptide repeat domain"/>
    <property type="match status" value="1"/>
</dbReference>
<dbReference type="InterPro" id="IPR011990">
    <property type="entry name" value="TPR-like_helical_dom_sf"/>
</dbReference>
<dbReference type="AlphaFoldDB" id="A0A9Q0AQX7"/>